<dbReference type="KEGG" id="bsen:DP114_34275"/>
<protein>
    <submittedName>
        <fullName evidence="2">Uncharacterized protein</fullName>
    </submittedName>
</protein>
<dbReference type="EMBL" id="CP030120">
    <property type="protein sequence ID" value="QDL12808.1"/>
    <property type="molecule type" value="Genomic_DNA"/>
</dbReference>
<proteinExistence type="predicted"/>
<dbReference type="RefSeq" id="WP_169267080.1">
    <property type="nucleotide sequence ID" value="NZ_CAWOXK010000003.1"/>
</dbReference>
<geneLocation type="plasmid" evidence="3">
    <name>pboct2</name>
</geneLocation>
<dbReference type="AlphaFoldDB" id="A0A856MPY2"/>
<keyword evidence="2" id="KW-0614">Plasmid</keyword>
<evidence type="ECO:0000256" key="1">
    <source>
        <dbReference type="SAM" id="MobiDB-lite"/>
    </source>
</evidence>
<gene>
    <name evidence="2" type="ORF">DP114_34275</name>
</gene>
<accession>A0A856MPY2</accession>
<evidence type="ECO:0000313" key="3">
    <source>
        <dbReference type="Proteomes" id="UP000503129"/>
    </source>
</evidence>
<feature type="region of interest" description="Disordered" evidence="1">
    <location>
        <begin position="227"/>
        <end position="248"/>
    </location>
</feature>
<reference evidence="2 3" key="1">
    <citation type="submission" date="2018-06" db="EMBL/GenBank/DDBJ databases">
        <title>Comparative genomics of Brasilonema spp. strains.</title>
        <authorList>
            <person name="Alvarenga D.O."/>
            <person name="Fiore M.F."/>
            <person name="Varani A.M."/>
        </authorList>
    </citation>
    <scope>NUCLEOTIDE SEQUENCE [LARGE SCALE GENOMIC DNA]</scope>
    <source>
        <strain evidence="2 3">CENA114</strain>
        <plasmid evidence="3">pboct2</plasmid>
    </source>
</reference>
<dbReference type="InterPro" id="IPR012334">
    <property type="entry name" value="Pectin_lyas_fold"/>
</dbReference>
<organism evidence="2 3">
    <name type="scientific">Brasilonema sennae CENA114</name>
    <dbReference type="NCBI Taxonomy" id="415709"/>
    <lineage>
        <taxon>Bacteria</taxon>
        <taxon>Bacillati</taxon>
        <taxon>Cyanobacteriota</taxon>
        <taxon>Cyanophyceae</taxon>
        <taxon>Nostocales</taxon>
        <taxon>Scytonemataceae</taxon>
        <taxon>Brasilonema</taxon>
        <taxon>Bromeliae group (in: Brasilonema)</taxon>
    </lineage>
</organism>
<dbReference type="Proteomes" id="UP000503129">
    <property type="component" value="Plasmid pBOCT2"/>
</dbReference>
<dbReference type="SUPFAM" id="SSF51126">
    <property type="entry name" value="Pectin lyase-like"/>
    <property type="match status" value="2"/>
</dbReference>
<dbReference type="InterPro" id="IPR011050">
    <property type="entry name" value="Pectin_lyase_fold/virulence"/>
</dbReference>
<dbReference type="Gene3D" id="2.160.20.10">
    <property type="entry name" value="Single-stranded right-handed beta-helix, Pectin lyase-like"/>
    <property type="match status" value="2"/>
</dbReference>
<keyword evidence="3" id="KW-1185">Reference proteome</keyword>
<sequence>MSDTFGSGKAGDIQISAPLISLTNGAQLSASAHSTGAGGNITLMASDTVELSGGTTTIPQGINPIQFIVPQNFGNIIGLPLGTYFGGYIPNGTTDKPPSGTVFPSGVFSQTTVGSTGSAGNLKIETGRLMINNGAAVATTTFGQNSKAGDISIKASDSITINNGSILSGVAPGAIGNSGRVELSTPRVSITKSGIVQTQTLGDGFAGEIKVNADTVSISNQGSALRSASGGSNELLPGTSSSSQIGRGGNISVTANNLRVTDGAVLDATTVTNSTGGDITVSANTLSVEDGKILTSTSGAGNAGSLTFQPLGDGQTLTVNFQKQAQISASTSSSGKGGTLRITAPKSITLTGDGSIISAETTGAGNGGDLTLSTGKLVARDGAQVTVSSANSGKAGNLTVDANSILLDNRAKINADTTGGGGNIFLNSPLLLLRRGSSITTNASGSNISGGNITIDAKNGFIIAVPKENSDIRADSANFRGGNVTIKNTAGIFGIQPRKEPSPQSDITAKGATPDLSGTLQINTPDVDPSKGLVPLKVDVVDVARLVDENVCARTAKSSFTYTGRGGLPPSPNNTLNSDAVWEDWRLTAVPRGREGERERGRKITKS</sequence>
<name>A0A856MPY2_9CYAN</name>
<evidence type="ECO:0000313" key="2">
    <source>
        <dbReference type="EMBL" id="QDL12808.1"/>
    </source>
</evidence>